<dbReference type="RefSeq" id="WP_408182334.1">
    <property type="nucleotide sequence ID" value="NZ_JAQQEZ010000065.1"/>
</dbReference>
<keyword evidence="2" id="KW-1185">Reference proteome</keyword>
<evidence type="ECO:0000313" key="1">
    <source>
        <dbReference type="EMBL" id="MFM0007636.1"/>
    </source>
</evidence>
<sequence>MEFRTFVSPLALWKIGNKSILRQRTAELLGKPSSERQVDAPGERPLLADDRLMRSAYFGLGCVETCAEPQHGAQLSRRRTRLAVCAADAVERPFKRL</sequence>
<accession>A0ABW9B6J9</accession>
<reference evidence="1 2" key="1">
    <citation type="journal article" date="2024" name="Chem. Sci.">
        <title>Discovery of megapolipeptins by genome mining of a Burkholderiales bacteria collection.</title>
        <authorList>
            <person name="Paulo B.S."/>
            <person name="Recchia M.J.J."/>
            <person name="Lee S."/>
            <person name="Fergusson C.H."/>
            <person name="Romanowski S.B."/>
            <person name="Hernandez A."/>
            <person name="Krull N."/>
            <person name="Liu D.Y."/>
            <person name="Cavanagh H."/>
            <person name="Bos A."/>
            <person name="Gray C.A."/>
            <person name="Murphy B.T."/>
            <person name="Linington R.G."/>
            <person name="Eustaquio A.S."/>
        </authorList>
    </citation>
    <scope>NUCLEOTIDE SEQUENCE [LARGE SCALE GENOMIC DNA]</scope>
    <source>
        <strain evidence="1 2">RL17-350-BIC-A</strain>
    </source>
</reference>
<comment type="caution">
    <text evidence="1">The sequence shown here is derived from an EMBL/GenBank/DDBJ whole genome shotgun (WGS) entry which is preliminary data.</text>
</comment>
<gene>
    <name evidence="1" type="ORF">PQR57_42695</name>
</gene>
<name>A0ABW9B6J9_9BURK</name>
<evidence type="ECO:0000313" key="2">
    <source>
        <dbReference type="Proteomes" id="UP001629230"/>
    </source>
</evidence>
<proteinExistence type="predicted"/>
<dbReference type="Proteomes" id="UP001629230">
    <property type="component" value="Unassembled WGS sequence"/>
</dbReference>
<dbReference type="EMBL" id="JAQQEZ010000065">
    <property type="protein sequence ID" value="MFM0007636.1"/>
    <property type="molecule type" value="Genomic_DNA"/>
</dbReference>
<protein>
    <submittedName>
        <fullName evidence="1">Uncharacterized protein</fullName>
    </submittedName>
</protein>
<organism evidence="1 2">
    <name type="scientific">Paraburkholderia dipogonis</name>
    <dbReference type="NCBI Taxonomy" id="1211383"/>
    <lineage>
        <taxon>Bacteria</taxon>
        <taxon>Pseudomonadati</taxon>
        <taxon>Pseudomonadota</taxon>
        <taxon>Betaproteobacteria</taxon>
        <taxon>Burkholderiales</taxon>
        <taxon>Burkholderiaceae</taxon>
        <taxon>Paraburkholderia</taxon>
    </lineage>
</organism>